<dbReference type="Proteomes" id="UP000014760">
    <property type="component" value="Unassembled WGS sequence"/>
</dbReference>
<dbReference type="SUPFAM" id="SSF52058">
    <property type="entry name" value="L domain-like"/>
    <property type="match status" value="1"/>
</dbReference>
<dbReference type="InterPro" id="IPR032675">
    <property type="entry name" value="LRR_dom_sf"/>
</dbReference>
<dbReference type="EMBL" id="KB311728">
    <property type="protein sequence ID" value="ELT88740.1"/>
    <property type="molecule type" value="Genomic_DNA"/>
</dbReference>
<dbReference type="HOGENOM" id="CLU_1379308_0_0_1"/>
<accession>R7T5Z4</accession>
<organism evidence="1">
    <name type="scientific">Capitella teleta</name>
    <name type="common">Polychaete worm</name>
    <dbReference type="NCBI Taxonomy" id="283909"/>
    <lineage>
        <taxon>Eukaryota</taxon>
        <taxon>Metazoa</taxon>
        <taxon>Spiralia</taxon>
        <taxon>Lophotrochozoa</taxon>
        <taxon>Annelida</taxon>
        <taxon>Polychaeta</taxon>
        <taxon>Sedentaria</taxon>
        <taxon>Scolecida</taxon>
        <taxon>Capitellidae</taxon>
        <taxon>Capitella</taxon>
    </lineage>
</organism>
<dbReference type="AlphaFoldDB" id="R7T5Z4"/>
<dbReference type="EnsemblMetazoa" id="CapteT209379">
    <property type="protein sequence ID" value="CapteP209379"/>
    <property type="gene ID" value="CapteG209379"/>
</dbReference>
<reference evidence="3" key="1">
    <citation type="submission" date="2012-12" db="EMBL/GenBank/DDBJ databases">
        <authorList>
            <person name="Hellsten U."/>
            <person name="Grimwood J."/>
            <person name="Chapman J.A."/>
            <person name="Shapiro H."/>
            <person name="Aerts A."/>
            <person name="Otillar R.P."/>
            <person name="Terry A.Y."/>
            <person name="Boore J.L."/>
            <person name="Simakov O."/>
            <person name="Marletaz F."/>
            <person name="Cho S.-J."/>
            <person name="Edsinger-Gonzales E."/>
            <person name="Havlak P."/>
            <person name="Kuo D.-H."/>
            <person name="Larsson T."/>
            <person name="Lv J."/>
            <person name="Arendt D."/>
            <person name="Savage R."/>
            <person name="Osoegawa K."/>
            <person name="de Jong P."/>
            <person name="Lindberg D.R."/>
            <person name="Seaver E.C."/>
            <person name="Weisblat D.A."/>
            <person name="Putnam N.H."/>
            <person name="Grigoriev I.V."/>
            <person name="Rokhsar D.S."/>
        </authorList>
    </citation>
    <scope>NUCLEOTIDE SEQUENCE</scope>
    <source>
        <strain evidence="3">I ESC-2004</strain>
    </source>
</reference>
<sequence length="198" mass="23257">MEVHRLVCAALGIQNFENDNQMLAEAGLLKCNENMNKRTYKCNEMSYKPLTAFPDFRKMKDTLVYIDLKGNEIQKIPRTEVDYMTKISKIVLAGNPLKQLPKLTIFLLSLTWLDLRGIQLECFWNTTWMKRIPDTLTLIGFSQRRCSHPSKWNMMNRESITEDMLLQQTCGEHIRLELFQPIRKLNGHDRIEALFTRC</sequence>
<protein>
    <submittedName>
        <fullName evidence="1 2">Uncharacterized protein</fullName>
    </submittedName>
</protein>
<evidence type="ECO:0000313" key="3">
    <source>
        <dbReference type="Proteomes" id="UP000014760"/>
    </source>
</evidence>
<evidence type="ECO:0000313" key="2">
    <source>
        <dbReference type="EnsemblMetazoa" id="CapteP209379"/>
    </source>
</evidence>
<dbReference type="Gene3D" id="3.80.10.10">
    <property type="entry name" value="Ribonuclease Inhibitor"/>
    <property type="match status" value="1"/>
</dbReference>
<reference evidence="1 3" key="2">
    <citation type="journal article" date="2013" name="Nature">
        <title>Insights into bilaterian evolution from three spiralian genomes.</title>
        <authorList>
            <person name="Simakov O."/>
            <person name="Marletaz F."/>
            <person name="Cho S.J."/>
            <person name="Edsinger-Gonzales E."/>
            <person name="Havlak P."/>
            <person name="Hellsten U."/>
            <person name="Kuo D.H."/>
            <person name="Larsson T."/>
            <person name="Lv J."/>
            <person name="Arendt D."/>
            <person name="Savage R."/>
            <person name="Osoegawa K."/>
            <person name="de Jong P."/>
            <person name="Grimwood J."/>
            <person name="Chapman J.A."/>
            <person name="Shapiro H."/>
            <person name="Aerts A."/>
            <person name="Otillar R.P."/>
            <person name="Terry A.Y."/>
            <person name="Boore J.L."/>
            <person name="Grigoriev I.V."/>
            <person name="Lindberg D.R."/>
            <person name="Seaver E.C."/>
            <person name="Weisblat D.A."/>
            <person name="Putnam N.H."/>
            <person name="Rokhsar D.S."/>
        </authorList>
    </citation>
    <scope>NUCLEOTIDE SEQUENCE</scope>
    <source>
        <strain evidence="1 3">I ESC-2004</strain>
    </source>
</reference>
<proteinExistence type="predicted"/>
<keyword evidence="3" id="KW-1185">Reference proteome</keyword>
<gene>
    <name evidence="1" type="ORF">CAPTEDRAFT_209379</name>
</gene>
<dbReference type="EMBL" id="AMQN01015234">
    <property type="status" value="NOT_ANNOTATED_CDS"/>
    <property type="molecule type" value="Genomic_DNA"/>
</dbReference>
<evidence type="ECO:0000313" key="1">
    <source>
        <dbReference type="EMBL" id="ELT88740.1"/>
    </source>
</evidence>
<name>R7T5Z4_CAPTE</name>
<reference evidence="2" key="3">
    <citation type="submission" date="2015-06" db="UniProtKB">
        <authorList>
            <consortium name="EnsemblMetazoa"/>
        </authorList>
    </citation>
    <scope>IDENTIFICATION</scope>
</reference>